<dbReference type="AlphaFoldDB" id="A0A9D2WPK2"/>
<evidence type="ECO:0000256" key="4">
    <source>
        <dbReference type="ARBA" id="ARBA00022643"/>
    </source>
</evidence>
<feature type="domain" description="Putative nitroreductase TM1586" evidence="7">
    <location>
        <begin position="100"/>
        <end position="166"/>
    </location>
</feature>
<name>A0A9D2WPK2_9FIRM</name>
<evidence type="ECO:0000313" key="8">
    <source>
        <dbReference type="EMBL" id="KAF1085089.1"/>
    </source>
</evidence>
<dbReference type="OrthoDB" id="9812105at2"/>
<dbReference type="PANTHER" id="PTHR43673:SF2">
    <property type="entry name" value="NITROREDUCTASE"/>
    <property type="match status" value="1"/>
</dbReference>
<evidence type="ECO:0000313" key="9">
    <source>
        <dbReference type="Proteomes" id="UP000798488"/>
    </source>
</evidence>
<keyword evidence="5 8" id="KW-0560">Oxidoreductase</keyword>
<dbReference type="RefSeq" id="WP_161821605.1">
    <property type="nucleotide sequence ID" value="NZ_LSRS01000003.1"/>
</dbReference>
<protein>
    <submittedName>
        <fullName evidence="8">FMN reductase (NAD(P)H)</fullName>
        <ecNumber evidence="8">1.5.1.39</ecNumber>
    </submittedName>
</protein>
<dbReference type="SUPFAM" id="SSF55469">
    <property type="entry name" value="FMN-dependent nitroreductase-like"/>
    <property type="match status" value="1"/>
</dbReference>
<evidence type="ECO:0000256" key="3">
    <source>
        <dbReference type="ARBA" id="ARBA00022630"/>
    </source>
</evidence>
<dbReference type="CDD" id="cd20609">
    <property type="entry name" value="nitroreductase"/>
    <property type="match status" value="1"/>
</dbReference>
<comment type="cofactor">
    <cofactor evidence="1">
        <name>FMN</name>
        <dbReference type="ChEBI" id="CHEBI:58210"/>
    </cofactor>
</comment>
<keyword evidence="9" id="KW-1185">Reference proteome</keyword>
<evidence type="ECO:0000256" key="5">
    <source>
        <dbReference type="ARBA" id="ARBA00023002"/>
    </source>
</evidence>
<organism evidence="8 9">
    <name type="scientific">Sporotomaculum syntrophicum</name>
    <dbReference type="NCBI Taxonomy" id="182264"/>
    <lineage>
        <taxon>Bacteria</taxon>
        <taxon>Bacillati</taxon>
        <taxon>Bacillota</taxon>
        <taxon>Clostridia</taxon>
        <taxon>Eubacteriales</taxon>
        <taxon>Desulfallaceae</taxon>
        <taxon>Sporotomaculum</taxon>
    </lineage>
</organism>
<comment type="similarity">
    <text evidence="2">Belongs to the nitroreductase family.</text>
</comment>
<dbReference type="Gene3D" id="3.40.109.10">
    <property type="entry name" value="NADH Oxidase"/>
    <property type="match status" value="1"/>
</dbReference>
<reference evidence="8" key="1">
    <citation type="submission" date="2016-02" db="EMBL/GenBank/DDBJ databases">
        <title>Draft Genome Sequence of Sporotomaculum syntrophicum Strain FB, a Syntrophic Benzoate Degrader.</title>
        <authorList>
            <person name="Nobu M.K."/>
            <person name="Narihiro T."/>
            <person name="Qiu Y.-L."/>
            <person name="Ohashi A."/>
            <person name="Liu W.-T."/>
            <person name="Yuji S."/>
        </authorList>
    </citation>
    <scope>NUCLEOTIDE SEQUENCE</scope>
    <source>
        <strain evidence="8">FB</strain>
    </source>
</reference>
<feature type="domain" description="Nitroreductase" evidence="6">
    <location>
        <begin position="8"/>
        <end position="63"/>
    </location>
</feature>
<dbReference type="PANTHER" id="PTHR43673">
    <property type="entry name" value="NAD(P)H NITROREDUCTASE YDGI-RELATED"/>
    <property type="match status" value="1"/>
</dbReference>
<gene>
    <name evidence="8" type="primary">nfrA2</name>
    <name evidence="8" type="ORF">SPSYN_01225</name>
</gene>
<dbReference type="Proteomes" id="UP000798488">
    <property type="component" value="Unassembled WGS sequence"/>
</dbReference>
<dbReference type="Pfam" id="PF14512">
    <property type="entry name" value="TM1586_NiRdase"/>
    <property type="match status" value="1"/>
</dbReference>
<dbReference type="EC" id="1.5.1.39" evidence="8"/>
<evidence type="ECO:0000256" key="2">
    <source>
        <dbReference type="ARBA" id="ARBA00007118"/>
    </source>
</evidence>
<comment type="caution">
    <text evidence="8">The sequence shown here is derived from an EMBL/GenBank/DDBJ whole genome shotgun (WGS) entry which is preliminary data.</text>
</comment>
<evidence type="ECO:0000259" key="6">
    <source>
        <dbReference type="Pfam" id="PF00881"/>
    </source>
</evidence>
<accession>A0A9D2WPK2</accession>
<dbReference type="EMBL" id="LSRS01000003">
    <property type="protein sequence ID" value="KAF1085089.1"/>
    <property type="molecule type" value="Genomic_DNA"/>
</dbReference>
<dbReference type="InterPro" id="IPR000415">
    <property type="entry name" value="Nitroreductase-like"/>
</dbReference>
<dbReference type="InterPro" id="IPR029478">
    <property type="entry name" value="TM1586_NiRdase"/>
</dbReference>
<proteinExistence type="inferred from homology"/>
<dbReference type="InterPro" id="IPR029479">
    <property type="entry name" value="Nitroreductase"/>
</dbReference>
<evidence type="ECO:0000259" key="7">
    <source>
        <dbReference type="Pfam" id="PF14512"/>
    </source>
</evidence>
<dbReference type="Pfam" id="PF00881">
    <property type="entry name" value="Nitroreductase"/>
    <property type="match status" value="1"/>
</dbReference>
<dbReference type="GO" id="GO:0008752">
    <property type="term" value="F:FMN reductase [NAD(P)H] activity"/>
    <property type="evidence" value="ECO:0007669"/>
    <property type="project" value="UniProtKB-EC"/>
</dbReference>
<keyword evidence="3" id="KW-0285">Flavoprotein</keyword>
<keyword evidence="4" id="KW-0288">FMN</keyword>
<evidence type="ECO:0000256" key="1">
    <source>
        <dbReference type="ARBA" id="ARBA00001917"/>
    </source>
</evidence>
<sequence>MSFLELAQKRYSVRKYESKPVEEDKLVKILEAAKVAPTAVNYQPQRLIVVRQPDRLAKLQKAANIYGAPLAIIVCADYNAAWKRPHDNKNFADVDASIVTDHMMLQATELGLGTVWVGHFKPDVIKTEFNLPDQVEPVNILVIGYAAVDSVPTDRHTDRKPLTETVFYETF</sequence>